<evidence type="ECO:0000313" key="2">
    <source>
        <dbReference type="Proteomes" id="UP000789570"/>
    </source>
</evidence>
<dbReference type="EMBL" id="CAJVPQ010010710">
    <property type="protein sequence ID" value="CAG8723796.1"/>
    <property type="molecule type" value="Genomic_DNA"/>
</dbReference>
<evidence type="ECO:0000313" key="1">
    <source>
        <dbReference type="EMBL" id="CAG8723796.1"/>
    </source>
</evidence>
<feature type="non-terminal residue" evidence="1">
    <location>
        <position position="480"/>
    </location>
</feature>
<dbReference type="AlphaFoldDB" id="A0A9N9NE06"/>
<protein>
    <submittedName>
        <fullName evidence="1">11350_t:CDS:1</fullName>
    </submittedName>
</protein>
<organism evidence="1 2">
    <name type="scientific">Funneliformis caledonium</name>
    <dbReference type="NCBI Taxonomy" id="1117310"/>
    <lineage>
        <taxon>Eukaryota</taxon>
        <taxon>Fungi</taxon>
        <taxon>Fungi incertae sedis</taxon>
        <taxon>Mucoromycota</taxon>
        <taxon>Glomeromycotina</taxon>
        <taxon>Glomeromycetes</taxon>
        <taxon>Glomerales</taxon>
        <taxon>Glomeraceae</taxon>
        <taxon>Funneliformis</taxon>
    </lineage>
</organism>
<keyword evidence="2" id="KW-1185">Reference proteome</keyword>
<dbReference type="OrthoDB" id="2446883at2759"/>
<reference evidence="1" key="1">
    <citation type="submission" date="2021-06" db="EMBL/GenBank/DDBJ databases">
        <authorList>
            <person name="Kallberg Y."/>
            <person name="Tangrot J."/>
            <person name="Rosling A."/>
        </authorList>
    </citation>
    <scope>NUCLEOTIDE SEQUENCE</scope>
    <source>
        <strain evidence="1">UK204</strain>
    </source>
</reference>
<comment type="caution">
    <text evidence="1">The sequence shown here is derived from an EMBL/GenBank/DDBJ whole genome shotgun (WGS) entry which is preliminary data.</text>
</comment>
<proteinExistence type="predicted"/>
<name>A0A9N9NE06_9GLOM</name>
<dbReference type="Proteomes" id="UP000789570">
    <property type="component" value="Unassembled WGS sequence"/>
</dbReference>
<gene>
    <name evidence="1" type="ORF">FCALED_LOCUS14542</name>
</gene>
<sequence>MTNLSETKDASIYNEIVRLEFAQEAKICLFSYFTVNEKSRCSAEKALSFCKSDEEKYSYLSNILILIESPSHEMSSPEAEEVKFNDADLKKFVQKLNLKQLERFEPLKDEDVKKFYDFAGPDFTWPSTSDINERRAIYDHITYPDPRFQKGQGEEIAINRLAYRRLIESGSLDSSKGDYVHIEHGKLVGYGTKLSVEEYMELIKNNPGMLYSPIKQEVVNIRFSSIANIKLKEWQVNMRIRKKVDCNDIAIMTNVDHDTDNHNQEFRLIMDSGSTVTIIPYYIRLKMTYDYGWNTTPSRLNGYGSGLDVFKVSIPWEVSLGDGSNWTDWIETEELYCWQFKVPDNTIDCGLVGFDVLNAIHHIKIPGRPYIFVTQNDNELEEEELEEEEGTSSEEEESIILKATLVQQLTTRYLKSRIHYVAKSKHWWRNVLPSYDPVRFKKLLRTFPHHFQQLADLIRHHPVFLPQGNKPQVCVEFQLA</sequence>
<accession>A0A9N9NE06</accession>